<sequence length="84" mass="9623">MPKPDPCKKFACAIQKCLSENHFQESRCIKKIENLQECCNKYREISLVCSGMKPSPITEKNQDIQLGYISIESFKVKSPDFGYS</sequence>
<name>A0A5E4MB96_9HEMI</name>
<dbReference type="PANTHER" id="PTHR15590:SF0">
    <property type="entry name" value="CX9C MOTIF-CONTAINING PROTEIN 4"/>
    <property type="match status" value="1"/>
</dbReference>
<accession>A0A5E4MB96</accession>
<evidence type="ECO:0000313" key="6">
    <source>
        <dbReference type="EMBL" id="VVC29521.1"/>
    </source>
</evidence>
<dbReference type="PANTHER" id="PTHR15590">
    <property type="entry name" value="CX9C MOTIF-CONTAINING PROTEIN 4"/>
    <property type="match status" value="1"/>
</dbReference>
<evidence type="ECO:0000256" key="5">
    <source>
        <dbReference type="PIRSR" id="PIRSR627179-50"/>
    </source>
</evidence>
<dbReference type="InterPro" id="IPR027179">
    <property type="entry name" value="CMC4"/>
</dbReference>
<organism evidence="6 7">
    <name type="scientific">Cinara cedri</name>
    <dbReference type="NCBI Taxonomy" id="506608"/>
    <lineage>
        <taxon>Eukaryota</taxon>
        <taxon>Metazoa</taxon>
        <taxon>Ecdysozoa</taxon>
        <taxon>Arthropoda</taxon>
        <taxon>Hexapoda</taxon>
        <taxon>Insecta</taxon>
        <taxon>Pterygota</taxon>
        <taxon>Neoptera</taxon>
        <taxon>Paraneoptera</taxon>
        <taxon>Hemiptera</taxon>
        <taxon>Sternorrhyncha</taxon>
        <taxon>Aphidomorpha</taxon>
        <taxon>Aphidoidea</taxon>
        <taxon>Aphididae</taxon>
        <taxon>Lachninae</taxon>
        <taxon>Cinara</taxon>
    </lineage>
</organism>
<dbReference type="AlphaFoldDB" id="A0A5E4MB96"/>
<dbReference type="OrthoDB" id="13601at2759"/>
<feature type="disulfide bond" evidence="5">
    <location>
        <begin position="7"/>
        <end position="38"/>
    </location>
</feature>
<reference evidence="6 7" key="1">
    <citation type="submission" date="2019-08" db="EMBL/GenBank/DDBJ databases">
        <authorList>
            <person name="Alioto T."/>
            <person name="Alioto T."/>
            <person name="Gomez Garrido J."/>
        </authorList>
    </citation>
    <scope>NUCLEOTIDE SEQUENCE [LARGE SCALE GENOMIC DNA]</scope>
</reference>
<evidence type="ECO:0000313" key="7">
    <source>
        <dbReference type="Proteomes" id="UP000325440"/>
    </source>
</evidence>
<dbReference type="GO" id="GO:0005758">
    <property type="term" value="C:mitochondrial intermembrane space"/>
    <property type="evidence" value="ECO:0007669"/>
    <property type="project" value="TreeGrafter"/>
</dbReference>
<evidence type="ECO:0000256" key="3">
    <source>
        <dbReference type="ARBA" id="ARBA00023128"/>
    </source>
</evidence>
<feature type="disulfide bond" evidence="5">
    <location>
        <begin position="17"/>
        <end position="28"/>
    </location>
</feature>
<evidence type="ECO:0000256" key="1">
    <source>
        <dbReference type="ARBA" id="ARBA00004173"/>
    </source>
</evidence>
<dbReference type="EMBL" id="CABPRJ010000494">
    <property type="protein sequence ID" value="VVC29521.1"/>
    <property type="molecule type" value="Genomic_DNA"/>
</dbReference>
<comment type="subcellular location">
    <subcellularLocation>
        <location evidence="1">Mitochondrion</location>
    </subcellularLocation>
</comment>
<comment type="similarity">
    <text evidence="2">Belongs to the CMC4 family.</text>
</comment>
<evidence type="ECO:0000256" key="4">
    <source>
        <dbReference type="ARBA" id="ARBA00023157"/>
    </source>
</evidence>
<protein>
    <submittedName>
        <fullName evidence="6">Cysteine alpha-hairpin motif superfamily,Mature-T-Cell Proliferation I type</fullName>
    </submittedName>
</protein>
<proteinExistence type="inferred from homology"/>
<dbReference type="PROSITE" id="PS51808">
    <property type="entry name" value="CHCH"/>
    <property type="match status" value="1"/>
</dbReference>
<dbReference type="Gene3D" id="1.10.287.1130">
    <property type="entry name" value="CytochromE C oxidase copper chaperone"/>
    <property type="match status" value="1"/>
</dbReference>
<keyword evidence="4 5" id="KW-1015">Disulfide bond</keyword>
<keyword evidence="7" id="KW-1185">Reference proteome</keyword>
<dbReference type="InterPro" id="IPR009069">
    <property type="entry name" value="Cys_alpha_HP_mot_SF"/>
</dbReference>
<dbReference type="SUPFAM" id="SSF47072">
    <property type="entry name" value="Cysteine alpha-hairpin motif"/>
    <property type="match status" value="1"/>
</dbReference>
<dbReference type="Pfam" id="PF08991">
    <property type="entry name" value="CMC4"/>
    <property type="match status" value="1"/>
</dbReference>
<dbReference type="Proteomes" id="UP000325440">
    <property type="component" value="Unassembled WGS sequence"/>
</dbReference>
<feature type="disulfide bond" evidence="5">
    <location>
        <begin position="39"/>
        <end position="49"/>
    </location>
</feature>
<gene>
    <name evidence="6" type="ORF">CINCED_3A019700</name>
</gene>
<evidence type="ECO:0000256" key="2">
    <source>
        <dbReference type="ARBA" id="ARBA00009858"/>
    </source>
</evidence>
<keyword evidence="3" id="KW-0496">Mitochondrion</keyword>